<gene>
    <name evidence="1" type="ORF">KC660_01850</name>
</gene>
<sequence>PDFDKQKLGGTIALYIGIKNLKEEYERVKNQVEIIQNLHKTDYGTEEFSFYDCNGYVLMMHS</sequence>
<evidence type="ECO:0000313" key="2">
    <source>
        <dbReference type="Proteomes" id="UP000782843"/>
    </source>
</evidence>
<dbReference type="InterPro" id="IPR029068">
    <property type="entry name" value="Glyas_Bleomycin-R_OHBP_Dase"/>
</dbReference>
<reference evidence="1" key="1">
    <citation type="submission" date="2020-04" db="EMBL/GenBank/DDBJ databases">
        <authorList>
            <person name="Zhang T."/>
        </authorList>
    </citation>
    <scope>NUCLEOTIDE SEQUENCE</scope>
    <source>
        <strain evidence="1">HKST-UBA10</strain>
    </source>
</reference>
<dbReference type="EMBL" id="JAGQLG010000067">
    <property type="protein sequence ID" value="MCA9382131.1"/>
    <property type="molecule type" value="Genomic_DNA"/>
</dbReference>
<dbReference type="AlphaFoldDB" id="A0A955L3D5"/>
<proteinExistence type="predicted"/>
<feature type="non-terminal residue" evidence="1">
    <location>
        <position position="1"/>
    </location>
</feature>
<reference evidence="1" key="2">
    <citation type="journal article" date="2021" name="Microbiome">
        <title>Successional dynamics and alternative stable states in a saline activated sludge microbial community over 9 years.</title>
        <authorList>
            <person name="Wang Y."/>
            <person name="Ye J."/>
            <person name="Ju F."/>
            <person name="Liu L."/>
            <person name="Boyd J.A."/>
            <person name="Deng Y."/>
            <person name="Parks D.H."/>
            <person name="Jiang X."/>
            <person name="Yin X."/>
            <person name="Woodcroft B.J."/>
            <person name="Tyson G.W."/>
            <person name="Hugenholtz P."/>
            <person name="Polz M.F."/>
            <person name="Zhang T."/>
        </authorList>
    </citation>
    <scope>NUCLEOTIDE SEQUENCE</scope>
    <source>
        <strain evidence="1">HKST-UBA10</strain>
    </source>
</reference>
<dbReference type="Gene3D" id="3.10.180.10">
    <property type="entry name" value="2,3-Dihydroxybiphenyl 1,2-Dioxygenase, domain 1"/>
    <property type="match status" value="1"/>
</dbReference>
<name>A0A955L3D5_9BACT</name>
<evidence type="ECO:0000313" key="1">
    <source>
        <dbReference type="EMBL" id="MCA9382131.1"/>
    </source>
</evidence>
<protein>
    <submittedName>
        <fullName evidence="1">Glyoxalase</fullName>
    </submittedName>
</protein>
<dbReference type="Proteomes" id="UP000782843">
    <property type="component" value="Unassembled WGS sequence"/>
</dbReference>
<accession>A0A955L3D5</accession>
<comment type="caution">
    <text evidence="1">The sequence shown here is derived from an EMBL/GenBank/DDBJ whole genome shotgun (WGS) entry which is preliminary data.</text>
</comment>
<dbReference type="SUPFAM" id="SSF54593">
    <property type="entry name" value="Glyoxalase/Bleomycin resistance protein/Dihydroxybiphenyl dioxygenase"/>
    <property type="match status" value="1"/>
</dbReference>
<organism evidence="1 2">
    <name type="scientific">Candidatus Dojkabacteria bacterium</name>
    <dbReference type="NCBI Taxonomy" id="2099670"/>
    <lineage>
        <taxon>Bacteria</taxon>
        <taxon>Candidatus Dojkabacteria</taxon>
    </lineage>
</organism>